<dbReference type="Gene3D" id="3.30.70.60">
    <property type="match status" value="1"/>
</dbReference>
<evidence type="ECO:0000256" key="1">
    <source>
        <dbReference type="ARBA" id="ARBA00009512"/>
    </source>
</evidence>
<name>A0A8K0JGE2_9TREE</name>
<comment type="similarity">
    <text evidence="1">Belongs to the bacterial ribosomal protein bS6 family.</text>
</comment>
<evidence type="ECO:0008006" key="4">
    <source>
        <dbReference type="Google" id="ProtNLM"/>
    </source>
</evidence>
<dbReference type="PANTHER" id="PTHR21011">
    <property type="entry name" value="MITOCHONDRIAL 28S RIBOSOMAL PROTEIN S6"/>
    <property type="match status" value="1"/>
</dbReference>
<protein>
    <recommendedName>
        <fullName evidence="4">Ribosomal protein S6</fullName>
    </recommendedName>
</protein>
<proteinExistence type="inferred from homology"/>
<dbReference type="Pfam" id="PF01250">
    <property type="entry name" value="Ribosomal_S6"/>
    <property type="match status" value="1"/>
</dbReference>
<dbReference type="PANTHER" id="PTHR21011:SF1">
    <property type="entry name" value="SMALL RIBOSOMAL SUBUNIT PROTEIN BS6M"/>
    <property type="match status" value="1"/>
</dbReference>
<dbReference type="InterPro" id="IPR000529">
    <property type="entry name" value="Ribosomal_bS6"/>
</dbReference>
<dbReference type="OrthoDB" id="10259681at2759"/>
<evidence type="ECO:0000313" key="2">
    <source>
        <dbReference type="EMBL" id="KAG7529409.1"/>
    </source>
</evidence>
<accession>A0A8K0JGE2</accession>
<dbReference type="GO" id="GO:0003735">
    <property type="term" value="F:structural constituent of ribosome"/>
    <property type="evidence" value="ECO:0007669"/>
    <property type="project" value="InterPro"/>
</dbReference>
<dbReference type="CDD" id="cd15465">
    <property type="entry name" value="bS6_mito"/>
    <property type="match status" value="1"/>
</dbReference>
<dbReference type="AlphaFoldDB" id="A0A8K0JGE2"/>
<dbReference type="SUPFAM" id="SSF54995">
    <property type="entry name" value="Ribosomal protein S6"/>
    <property type="match status" value="1"/>
</dbReference>
<comment type="caution">
    <text evidence="2">The sequence shown here is derived from an EMBL/GenBank/DDBJ whole genome shotgun (WGS) entry which is preliminary data.</text>
</comment>
<dbReference type="GO" id="GO:0005763">
    <property type="term" value="C:mitochondrial small ribosomal subunit"/>
    <property type="evidence" value="ECO:0007669"/>
    <property type="project" value="TreeGrafter"/>
</dbReference>
<dbReference type="Proteomes" id="UP000812966">
    <property type="component" value="Unassembled WGS sequence"/>
</dbReference>
<keyword evidence="3" id="KW-1185">Reference proteome</keyword>
<evidence type="ECO:0000313" key="3">
    <source>
        <dbReference type="Proteomes" id="UP000812966"/>
    </source>
</evidence>
<dbReference type="InterPro" id="IPR035980">
    <property type="entry name" value="Ribosomal_bS6_sf"/>
</dbReference>
<dbReference type="EMBL" id="JABELV010000151">
    <property type="protein sequence ID" value="KAG7529409.1"/>
    <property type="molecule type" value="Genomic_DNA"/>
</dbReference>
<dbReference type="GO" id="GO:0006412">
    <property type="term" value="P:translation"/>
    <property type="evidence" value="ECO:0007669"/>
    <property type="project" value="InterPro"/>
</dbReference>
<dbReference type="GO" id="GO:0070181">
    <property type="term" value="F:small ribosomal subunit rRNA binding"/>
    <property type="evidence" value="ECO:0007669"/>
    <property type="project" value="TreeGrafter"/>
</dbReference>
<reference evidence="2" key="1">
    <citation type="submission" date="2020-04" db="EMBL/GenBank/DDBJ databases">
        <title>Analysis of mating type loci in Filobasidium floriforme.</title>
        <authorList>
            <person name="Nowrousian M."/>
        </authorList>
    </citation>
    <scope>NUCLEOTIDE SEQUENCE</scope>
    <source>
        <strain evidence="2">CBS 6242</strain>
    </source>
</reference>
<organism evidence="2 3">
    <name type="scientific">Filobasidium floriforme</name>
    <dbReference type="NCBI Taxonomy" id="5210"/>
    <lineage>
        <taxon>Eukaryota</taxon>
        <taxon>Fungi</taxon>
        <taxon>Dikarya</taxon>
        <taxon>Basidiomycota</taxon>
        <taxon>Agaricomycotina</taxon>
        <taxon>Tremellomycetes</taxon>
        <taxon>Filobasidiales</taxon>
        <taxon>Filobasidiaceae</taxon>
        <taxon>Filobasidium</taxon>
    </lineage>
</organism>
<sequence length="123" mass="13949">MPLYELVCIAAHVPPPNRELHQLITNLSSRVMRTGGVVRDIRNLGSRTLPMRMRRHQQYYTEGDHFSMLFDTSPPVLATLNESLKNDPGVIRWTMLRKGTTIKDLVPKGEFTVKSQSNGRGGF</sequence>
<dbReference type="InterPro" id="IPR014717">
    <property type="entry name" value="Transl_elong_EF1B/ribsomal_bS6"/>
</dbReference>
<gene>
    <name evidence="2" type="ORF">FFLO_05681</name>
</gene>